<name>A0A8X6N684_NEPPI</name>
<proteinExistence type="inferred from homology"/>
<dbReference type="InterPro" id="IPR051521">
    <property type="entry name" value="tRNA_Mod/Golgi_Maint"/>
</dbReference>
<dbReference type="Proteomes" id="UP000887013">
    <property type="component" value="Unassembled WGS sequence"/>
</dbReference>
<keyword evidence="14" id="KW-1185">Reference proteome</keyword>
<keyword evidence="5" id="KW-0819">tRNA processing</keyword>
<comment type="similarity">
    <text evidence="8">Belongs to the TDD superfamily. DTWD1 family.</text>
</comment>
<dbReference type="Pfam" id="PF03942">
    <property type="entry name" value="DTW"/>
    <property type="match status" value="1"/>
</dbReference>
<evidence type="ECO:0000313" key="14">
    <source>
        <dbReference type="Proteomes" id="UP000887013"/>
    </source>
</evidence>
<dbReference type="EC" id="2.5.1.25" evidence="2"/>
<dbReference type="PANTHER" id="PTHR15627:SF8">
    <property type="entry name" value="TRNA-URIDINE AMINOCARBOXYPROPYLTRANSFERASE 1"/>
    <property type="match status" value="1"/>
</dbReference>
<keyword evidence="4" id="KW-0949">S-adenosyl-L-methionine</keyword>
<sequence length="160" mass="18885">MFYFSTMLPVKIDIIKHPKEVDGKSTSAHAAVLAPDDIKIYNFPEFPSYENEKVLLIFPGKSAVPFQEWWEEQIHSHEYFHKSECNENSCNSFESLNHKETIYYNHQSISVPCSHQNDSDCRLSHEKRFDKSNYLPFSKVIFIDSTWRQTKAMYNDPRLK</sequence>
<protein>
    <recommendedName>
        <fullName evidence="9">tRNA-uridine aminocarboxypropyltransferase 1</fullName>
        <ecNumber evidence="2">2.5.1.25</ecNumber>
    </recommendedName>
    <alternativeName>
        <fullName evidence="10">DTW domain-containing protein 1</fullName>
    </alternativeName>
</protein>
<feature type="domain" description="DTW" evidence="12">
    <location>
        <begin position="8"/>
        <end position="159"/>
    </location>
</feature>
<dbReference type="OrthoDB" id="3173at2759"/>
<evidence type="ECO:0000256" key="7">
    <source>
        <dbReference type="ARBA" id="ARBA00037050"/>
    </source>
</evidence>
<keyword evidence="3" id="KW-0808">Transferase</keyword>
<evidence type="ECO:0000256" key="5">
    <source>
        <dbReference type="ARBA" id="ARBA00022694"/>
    </source>
</evidence>
<reference evidence="13" key="1">
    <citation type="submission" date="2020-08" db="EMBL/GenBank/DDBJ databases">
        <title>Multicomponent nature underlies the extraordinary mechanical properties of spider dragline silk.</title>
        <authorList>
            <person name="Kono N."/>
            <person name="Nakamura H."/>
            <person name="Mori M."/>
            <person name="Yoshida Y."/>
            <person name="Ohtoshi R."/>
            <person name="Malay A.D."/>
            <person name="Moran D.A.P."/>
            <person name="Tomita M."/>
            <person name="Numata K."/>
            <person name="Arakawa K."/>
        </authorList>
    </citation>
    <scope>NUCLEOTIDE SEQUENCE</scope>
</reference>
<evidence type="ECO:0000259" key="12">
    <source>
        <dbReference type="Pfam" id="PF03942"/>
    </source>
</evidence>
<evidence type="ECO:0000256" key="9">
    <source>
        <dbReference type="ARBA" id="ARBA00039242"/>
    </source>
</evidence>
<organism evidence="13 14">
    <name type="scientific">Nephila pilipes</name>
    <name type="common">Giant wood spider</name>
    <name type="synonym">Nephila maculata</name>
    <dbReference type="NCBI Taxonomy" id="299642"/>
    <lineage>
        <taxon>Eukaryota</taxon>
        <taxon>Metazoa</taxon>
        <taxon>Ecdysozoa</taxon>
        <taxon>Arthropoda</taxon>
        <taxon>Chelicerata</taxon>
        <taxon>Arachnida</taxon>
        <taxon>Araneae</taxon>
        <taxon>Araneomorphae</taxon>
        <taxon>Entelegynae</taxon>
        <taxon>Araneoidea</taxon>
        <taxon>Nephilidae</taxon>
        <taxon>Nephila</taxon>
    </lineage>
</organism>
<evidence type="ECO:0000256" key="4">
    <source>
        <dbReference type="ARBA" id="ARBA00022691"/>
    </source>
</evidence>
<dbReference type="AlphaFoldDB" id="A0A8X6N684"/>
<feature type="non-terminal residue" evidence="13">
    <location>
        <position position="1"/>
    </location>
</feature>
<dbReference type="PANTHER" id="PTHR15627">
    <property type="entry name" value="NATURAL KILLER CELL-SPECIFIC ANTIGEN KLIP1"/>
    <property type="match status" value="1"/>
</dbReference>
<evidence type="ECO:0000313" key="13">
    <source>
        <dbReference type="EMBL" id="GFS95829.1"/>
    </source>
</evidence>
<accession>A0A8X6N684</accession>
<keyword evidence="6" id="KW-0539">Nucleus</keyword>
<comment type="catalytic activity">
    <reaction evidence="11">
        <text>a uridine in tRNA + S-adenosyl-L-methionine = a 3-[(3S)-3-amino-3-carboxypropyl]uridine in tRNA + S-methyl-5'-thioadenosine + H(+)</text>
        <dbReference type="Rhea" id="RHEA:62432"/>
        <dbReference type="Rhea" id="RHEA-COMP:13339"/>
        <dbReference type="Rhea" id="RHEA-COMP:16092"/>
        <dbReference type="ChEBI" id="CHEBI:15378"/>
        <dbReference type="ChEBI" id="CHEBI:17509"/>
        <dbReference type="ChEBI" id="CHEBI:59789"/>
        <dbReference type="ChEBI" id="CHEBI:65315"/>
        <dbReference type="ChEBI" id="CHEBI:82930"/>
        <dbReference type="EC" id="2.5.1.25"/>
    </reaction>
</comment>
<dbReference type="GO" id="GO:0016432">
    <property type="term" value="F:tRNA-uridine aminocarboxypropyltransferase activity"/>
    <property type="evidence" value="ECO:0007669"/>
    <property type="project" value="UniProtKB-EC"/>
</dbReference>
<evidence type="ECO:0000256" key="1">
    <source>
        <dbReference type="ARBA" id="ARBA00004123"/>
    </source>
</evidence>
<evidence type="ECO:0000256" key="6">
    <source>
        <dbReference type="ARBA" id="ARBA00023242"/>
    </source>
</evidence>
<evidence type="ECO:0000256" key="8">
    <source>
        <dbReference type="ARBA" id="ARBA00038290"/>
    </source>
</evidence>
<evidence type="ECO:0000256" key="2">
    <source>
        <dbReference type="ARBA" id="ARBA00012386"/>
    </source>
</evidence>
<comment type="subcellular location">
    <subcellularLocation>
        <location evidence="1">Nucleus</location>
    </subcellularLocation>
</comment>
<comment type="caution">
    <text evidence="13">The sequence shown here is derived from an EMBL/GenBank/DDBJ whole genome shotgun (WGS) entry which is preliminary data.</text>
</comment>
<gene>
    <name evidence="13" type="primary">dtwd1</name>
    <name evidence="13" type="ORF">NPIL_458931</name>
</gene>
<evidence type="ECO:0000256" key="10">
    <source>
        <dbReference type="ARBA" id="ARBA00042508"/>
    </source>
</evidence>
<dbReference type="GO" id="GO:0008033">
    <property type="term" value="P:tRNA processing"/>
    <property type="evidence" value="ECO:0007669"/>
    <property type="project" value="UniProtKB-KW"/>
</dbReference>
<dbReference type="EMBL" id="BMAW01054326">
    <property type="protein sequence ID" value="GFS95829.1"/>
    <property type="molecule type" value="Genomic_DNA"/>
</dbReference>
<dbReference type="GO" id="GO:0005634">
    <property type="term" value="C:nucleus"/>
    <property type="evidence" value="ECO:0007669"/>
    <property type="project" value="UniProtKB-SubCell"/>
</dbReference>
<evidence type="ECO:0000256" key="11">
    <source>
        <dbReference type="ARBA" id="ARBA00048718"/>
    </source>
</evidence>
<comment type="function">
    <text evidence="7">Catalyzes the formation of 3-(3-amino-3-carboxypropyl)uridine (acp3U) at position 20 in the D-loop of several cytoplasmic tRNAs (acp3U(20)).</text>
</comment>
<evidence type="ECO:0000256" key="3">
    <source>
        <dbReference type="ARBA" id="ARBA00022679"/>
    </source>
</evidence>
<dbReference type="InterPro" id="IPR005636">
    <property type="entry name" value="DTW"/>
</dbReference>